<evidence type="ECO:0000256" key="4">
    <source>
        <dbReference type="ARBA" id="ARBA00022692"/>
    </source>
</evidence>
<dbReference type="Gene3D" id="1.10.3720.10">
    <property type="entry name" value="MetI-like"/>
    <property type="match status" value="1"/>
</dbReference>
<evidence type="ECO:0000256" key="7">
    <source>
        <dbReference type="RuleBase" id="RU363032"/>
    </source>
</evidence>
<evidence type="ECO:0000256" key="2">
    <source>
        <dbReference type="ARBA" id="ARBA00022448"/>
    </source>
</evidence>
<reference evidence="9" key="1">
    <citation type="submission" date="2022-03" db="EMBL/GenBank/DDBJ databases">
        <title>Genome Identification and Characterization of new species Bdellovibrio reynosense LBG001 sp. nov. from a Mexico soil sample.</title>
        <authorList>
            <person name="Camilli A."/>
            <person name="Ajao Y."/>
            <person name="Guo X."/>
        </authorList>
    </citation>
    <scope>NUCLEOTIDE SEQUENCE</scope>
    <source>
        <strain evidence="9">LBG001</strain>
    </source>
</reference>
<feature type="domain" description="ABC transmembrane type-1" evidence="8">
    <location>
        <begin position="53"/>
        <end position="236"/>
    </location>
</feature>
<feature type="transmembrane region" description="Helical" evidence="7">
    <location>
        <begin position="60"/>
        <end position="80"/>
    </location>
</feature>
<dbReference type="SUPFAM" id="SSF161098">
    <property type="entry name" value="MetI-like"/>
    <property type="match status" value="1"/>
</dbReference>
<evidence type="ECO:0000313" key="10">
    <source>
        <dbReference type="Proteomes" id="UP000830116"/>
    </source>
</evidence>
<evidence type="ECO:0000256" key="6">
    <source>
        <dbReference type="ARBA" id="ARBA00023136"/>
    </source>
</evidence>
<organism evidence="9 10">
    <name type="scientific">Bdellovibrio reynosensis</name>
    <dbReference type="NCBI Taxonomy" id="2835041"/>
    <lineage>
        <taxon>Bacteria</taxon>
        <taxon>Pseudomonadati</taxon>
        <taxon>Bdellovibrionota</taxon>
        <taxon>Bdellovibrionia</taxon>
        <taxon>Bdellovibrionales</taxon>
        <taxon>Pseudobdellovibrionaceae</taxon>
        <taxon>Bdellovibrio</taxon>
    </lineage>
</organism>
<evidence type="ECO:0000256" key="3">
    <source>
        <dbReference type="ARBA" id="ARBA00022475"/>
    </source>
</evidence>
<dbReference type="CDD" id="cd06261">
    <property type="entry name" value="TM_PBP2"/>
    <property type="match status" value="1"/>
</dbReference>
<keyword evidence="2 7" id="KW-0813">Transport</keyword>
<feature type="transmembrane region" description="Helical" evidence="7">
    <location>
        <begin position="87"/>
        <end position="113"/>
    </location>
</feature>
<comment type="subcellular location">
    <subcellularLocation>
        <location evidence="1 7">Cell membrane</location>
        <topology evidence="1 7">Multi-pass membrane protein</topology>
    </subcellularLocation>
</comment>
<keyword evidence="6 7" id="KW-0472">Membrane</keyword>
<keyword evidence="4 7" id="KW-0812">Transmembrane</keyword>
<gene>
    <name evidence="9" type="ORF">MNR06_03380</name>
</gene>
<dbReference type="InterPro" id="IPR000515">
    <property type="entry name" value="MetI-like"/>
</dbReference>
<dbReference type="EMBL" id="CP093442">
    <property type="protein sequence ID" value="UOF01994.1"/>
    <property type="molecule type" value="Genomic_DNA"/>
</dbReference>
<dbReference type="Proteomes" id="UP000830116">
    <property type="component" value="Chromosome"/>
</dbReference>
<feature type="transmembrane region" description="Helical" evidence="7">
    <location>
        <begin position="119"/>
        <end position="138"/>
    </location>
</feature>
<feature type="transmembrane region" description="Helical" evidence="7">
    <location>
        <begin position="171"/>
        <end position="193"/>
    </location>
</feature>
<evidence type="ECO:0000313" key="9">
    <source>
        <dbReference type="EMBL" id="UOF01994.1"/>
    </source>
</evidence>
<name>A0ABY4CC24_9BACT</name>
<accession>A0ABY4CC24</accession>
<keyword evidence="5 7" id="KW-1133">Transmembrane helix</keyword>
<keyword evidence="3" id="KW-1003">Cell membrane</keyword>
<evidence type="ECO:0000259" key="8">
    <source>
        <dbReference type="PROSITE" id="PS50928"/>
    </source>
</evidence>
<dbReference type="PANTHER" id="PTHR30151">
    <property type="entry name" value="ALKANE SULFONATE ABC TRANSPORTER-RELATED, MEMBRANE SUBUNIT"/>
    <property type="match status" value="1"/>
</dbReference>
<proteinExistence type="inferred from homology"/>
<evidence type="ECO:0000256" key="1">
    <source>
        <dbReference type="ARBA" id="ARBA00004651"/>
    </source>
</evidence>
<protein>
    <submittedName>
        <fullName evidence="9">ABC transporter permease</fullName>
    </submittedName>
</protein>
<comment type="similarity">
    <text evidence="7">Belongs to the binding-protein-dependent transport system permease family.</text>
</comment>
<keyword evidence="10" id="KW-1185">Reference proteome</keyword>
<dbReference type="InterPro" id="IPR035906">
    <property type="entry name" value="MetI-like_sf"/>
</dbReference>
<dbReference type="Pfam" id="PF00528">
    <property type="entry name" value="BPD_transp_1"/>
    <property type="match status" value="1"/>
</dbReference>
<sequence>MKKVLPALVFFCLLVLGLELAVKWDLLAESLIPAPSTVVKTLVELQADFLAAFFETLKNVVIGLLMSIVFGGGLALIFSLSDLLKRAILPFAIFFQTVPIIAIAPLLVIYFGFGAPTVIASSFIVSIFPMIANTLMGLESASEAQKDLFKIYHASPLKILFKLKLPIAYSYVYSGLKISAGLSIIGAIAGEFVSGGGLGALIDSARTQQRVDIVFAALLLLSLMGLLFLATLEILNRLILKRRPFAMN</sequence>
<dbReference type="PROSITE" id="PS50928">
    <property type="entry name" value="ABC_TM1"/>
    <property type="match status" value="1"/>
</dbReference>
<evidence type="ECO:0000256" key="5">
    <source>
        <dbReference type="ARBA" id="ARBA00022989"/>
    </source>
</evidence>
<dbReference type="RefSeq" id="WP_243538613.1">
    <property type="nucleotide sequence ID" value="NZ_CP093442.1"/>
</dbReference>
<dbReference type="PANTHER" id="PTHR30151:SF41">
    <property type="entry name" value="ABC TRANSPORTER PERMEASE PROTEIN"/>
    <property type="match status" value="1"/>
</dbReference>
<feature type="transmembrane region" description="Helical" evidence="7">
    <location>
        <begin position="213"/>
        <end position="235"/>
    </location>
</feature>